<evidence type="ECO:0000313" key="2">
    <source>
        <dbReference type="EMBL" id="TLF73525.1"/>
    </source>
</evidence>
<dbReference type="AlphaFoldDB" id="A0A5R8NCT2"/>
<dbReference type="Gene3D" id="1.10.260.40">
    <property type="entry name" value="lambda repressor-like DNA-binding domains"/>
    <property type="match status" value="1"/>
</dbReference>
<feature type="domain" description="HTH cro/C1-type" evidence="1">
    <location>
        <begin position="17"/>
        <end position="71"/>
    </location>
</feature>
<dbReference type="EMBL" id="VBUT01000012">
    <property type="protein sequence ID" value="TLF73525.1"/>
    <property type="molecule type" value="Genomic_DNA"/>
</dbReference>
<evidence type="ECO:0000313" key="3">
    <source>
        <dbReference type="Proteomes" id="UP000306378"/>
    </source>
</evidence>
<protein>
    <submittedName>
        <fullName evidence="2">Helix-turn-helix domain-containing protein</fullName>
    </submittedName>
</protein>
<sequence>MPTSGNTVPRRQLGRQLREMRQAAGLSIAEAARQIGRGAGTVQRLETAHPGKIHIQDIVGLCELYDEVEQQDALLGLAKEADGESQNGRWWHEFGELIPASFAPYLGLESVASSLMVFRPDMVSGLFQTVGYARALESIYAPNETAEELERLVRIRAGRQKIIKRKRNPVSVTLIIDEAVLNRVVGGRKTMAAQLRHLADMPPNVIVRVLPFAVGIPTGMAPGPFTVLDFPPGTPEPATVYVESYTGNLYYDRPNSVERYREAFKAMQAVALDPVGSKYLLRAKAKEYERER</sequence>
<dbReference type="Pfam" id="PF19054">
    <property type="entry name" value="DUF5753"/>
    <property type="match status" value="1"/>
</dbReference>
<proteinExistence type="predicted"/>
<comment type="caution">
    <text evidence="2">The sequence shown here is derived from an EMBL/GenBank/DDBJ whole genome shotgun (WGS) entry which is preliminary data.</text>
</comment>
<dbReference type="CDD" id="cd00093">
    <property type="entry name" value="HTH_XRE"/>
    <property type="match status" value="1"/>
</dbReference>
<dbReference type="Pfam" id="PF13560">
    <property type="entry name" value="HTH_31"/>
    <property type="match status" value="1"/>
</dbReference>
<name>A0A5R8NCT2_9NOCA</name>
<dbReference type="RefSeq" id="WP_138451930.1">
    <property type="nucleotide sequence ID" value="NZ_VBUT01000012.1"/>
</dbReference>
<dbReference type="SUPFAM" id="SSF47413">
    <property type="entry name" value="lambda repressor-like DNA-binding domains"/>
    <property type="match status" value="1"/>
</dbReference>
<evidence type="ECO:0000259" key="1">
    <source>
        <dbReference type="PROSITE" id="PS50943"/>
    </source>
</evidence>
<reference evidence="2 3" key="1">
    <citation type="submission" date="2019-05" db="EMBL/GenBank/DDBJ databases">
        <title>Genomes sequences of two Nocardia cyriacigeorgica environmental isolates, type strains Nocardia asteroides ATCC 19247 and Nocardia cyriacigeorgica DSM 44484.</title>
        <authorList>
            <person name="Vautrin F."/>
            <person name="Bergeron E."/>
            <person name="Dubost A."/>
            <person name="Abrouk D."/>
            <person name="Rodriguez Nava V."/>
            <person name="Pujic P."/>
        </authorList>
    </citation>
    <scope>NUCLEOTIDE SEQUENCE [LARGE SCALE GENOMIC DNA]</scope>
    <source>
        <strain evidence="2 3">EML 446</strain>
    </source>
</reference>
<dbReference type="InterPro" id="IPR010982">
    <property type="entry name" value="Lambda_DNA-bd_dom_sf"/>
</dbReference>
<organism evidence="2 3">
    <name type="scientific">Nocardia cyriacigeorgica</name>
    <dbReference type="NCBI Taxonomy" id="135487"/>
    <lineage>
        <taxon>Bacteria</taxon>
        <taxon>Bacillati</taxon>
        <taxon>Actinomycetota</taxon>
        <taxon>Actinomycetes</taxon>
        <taxon>Mycobacteriales</taxon>
        <taxon>Nocardiaceae</taxon>
        <taxon>Nocardia</taxon>
    </lineage>
</organism>
<dbReference type="InterPro" id="IPR043917">
    <property type="entry name" value="DUF5753"/>
</dbReference>
<accession>A0A5R8NCT2</accession>
<dbReference type="PROSITE" id="PS50943">
    <property type="entry name" value="HTH_CROC1"/>
    <property type="match status" value="1"/>
</dbReference>
<dbReference type="GO" id="GO:0003677">
    <property type="term" value="F:DNA binding"/>
    <property type="evidence" value="ECO:0007669"/>
    <property type="project" value="InterPro"/>
</dbReference>
<dbReference type="InterPro" id="IPR001387">
    <property type="entry name" value="Cro/C1-type_HTH"/>
</dbReference>
<gene>
    <name evidence="2" type="ORF">FEK34_25805</name>
</gene>
<dbReference type="Proteomes" id="UP000306378">
    <property type="component" value="Unassembled WGS sequence"/>
</dbReference>